<evidence type="ECO:0000256" key="1">
    <source>
        <dbReference type="SAM" id="Phobius"/>
    </source>
</evidence>
<reference evidence="3" key="1">
    <citation type="submission" date="2016-10" db="EMBL/GenBank/DDBJ databases">
        <authorList>
            <person name="Varghese N."/>
            <person name="Submissions S."/>
        </authorList>
    </citation>
    <scope>NUCLEOTIDE SEQUENCE [LARGE SCALE GENOMIC DNA]</scope>
    <source>
        <strain evidence="3">DSM 217</strain>
    </source>
</reference>
<accession>A0A1H2ZML5</accession>
<name>A0A1H2ZML5_THIRO</name>
<dbReference type="PANTHER" id="PTHR30354">
    <property type="entry name" value="GNT FAMILY GLUCONATE TRANSPORTER"/>
    <property type="match status" value="1"/>
</dbReference>
<dbReference type="PANTHER" id="PTHR30354:SF7">
    <property type="entry name" value="BLL7963 PROTEIN"/>
    <property type="match status" value="1"/>
</dbReference>
<proteinExistence type="predicted"/>
<feature type="transmembrane region" description="Helical" evidence="1">
    <location>
        <begin position="340"/>
        <end position="365"/>
    </location>
</feature>
<dbReference type="Proteomes" id="UP000198816">
    <property type="component" value="Unassembled WGS sequence"/>
</dbReference>
<organism evidence="2 3">
    <name type="scientific">Thiocapsa roseopersicina</name>
    <dbReference type="NCBI Taxonomy" id="1058"/>
    <lineage>
        <taxon>Bacteria</taxon>
        <taxon>Pseudomonadati</taxon>
        <taxon>Pseudomonadota</taxon>
        <taxon>Gammaproteobacteria</taxon>
        <taxon>Chromatiales</taxon>
        <taxon>Chromatiaceae</taxon>
        <taxon>Thiocapsa</taxon>
    </lineage>
</organism>
<feature type="transmembrane region" description="Helical" evidence="1">
    <location>
        <begin position="257"/>
        <end position="279"/>
    </location>
</feature>
<feature type="transmembrane region" description="Helical" evidence="1">
    <location>
        <begin position="377"/>
        <end position="405"/>
    </location>
</feature>
<feature type="transmembrane region" description="Helical" evidence="1">
    <location>
        <begin position="182"/>
        <end position="203"/>
    </location>
</feature>
<sequence>MSTGDLIGLLGILLAVGLLIGLAFRGFSLLLAAPAVALLAVAFSGGPLLASLTQTFMPGVGRFIVQFFPIFLLGAVFGKLMDDSGAARSIARGFTDRLGSGRAVLAVVLACALLTYGGVSLFVVSFAVFPIADALFRQANIPHRLIPATIALGAFTFTMTALPGTPAIQNAIPMPHFGTTLFAAPGIGILAALVMLGFGIWWLKRAENLARRDGEGYGPDSHPAADPELSSERAVNADAFDPAELPHGHHAPEGPSFLLAVLPILVVLAVNLLMTWVVLPRMDTAFLAEPRWGGISLAAVSGIWSVMTALLAATLVLILVNRSRLTELRKSLDAGANASVLPVFNTASLAGFGAVVAALPVFVIVRDGLLAVPGGPLVSLSVAASTMGVITGSASAALTITLDAFGETFAQMATVAGIDPALMHRIASLACGPLSMLPHSGAIVTLLAICGATQKQSYAHIGVVTVIGPLLGLITAILLGSLFGAF</sequence>
<feature type="transmembrane region" description="Helical" evidence="1">
    <location>
        <begin position="7"/>
        <end position="24"/>
    </location>
</feature>
<feature type="transmembrane region" description="Helical" evidence="1">
    <location>
        <begin position="63"/>
        <end position="81"/>
    </location>
</feature>
<keyword evidence="3" id="KW-1185">Reference proteome</keyword>
<evidence type="ECO:0000313" key="2">
    <source>
        <dbReference type="EMBL" id="SDX17969.1"/>
    </source>
</evidence>
<dbReference type="STRING" id="1058.SAMN05421783_11641"/>
<feature type="transmembrane region" description="Helical" evidence="1">
    <location>
        <begin position="426"/>
        <end position="449"/>
    </location>
</feature>
<protein>
    <submittedName>
        <fullName evidence="2">H+/gluconate symporter</fullName>
    </submittedName>
</protein>
<dbReference type="RefSeq" id="WP_217633713.1">
    <property type="nucleotide sequence ID" value="NZ_FNNZ01000016.1"/>
</dbReference>
<dbReference type="InterPro" id="IPR003474">
    <property type="entry name" value="Glcn_transporter"/>
</dbReference>
<dbReference type="AlphaFoldDB" id="A0A1H2ZML5"/>
<dbReference type="GO" id="GO:0005886">
    <property type="term" value="C:plasma membrane"/>
    <property type="evidence" value="ECO:0007669"/>
    <property type="project" value="TreeGrafter"/>
</dbReference>
<feature type="transmembrane region" description="Helical" evidence="1">
    <location>
        <begin position="144"/>
        <end position="162"/>
    </location>
</feature>
<keyword evidence="1" id="KW-1133">Transmembrane helix</keyword>
<gene>
    <name evidence="2" type="ORF">SAMN05421783_11641</name>
</gene>
<dbReference type="GO" id="GO:0015128">
    <property type="term" value="F:gluconate transmembrane transporter activity"/>
    <property type="evidence" value="ECO:0007669"/>
    <property type="project" value="InterPro"/>
</dbReference>
<keyword evidence="1" id="KW-0812">Transmembrane</keyword>
<dbReference type="EMBL" id="FNNZ01000016">
    <property type="protein sequence ID" value="SDX17969.1"/>
    <property type="molecule type" value="Genomic_DNA"/>
</dbReference>
<evidence type="ECO:0000313" key="3">
    <source>
        <dbReference type="Proteomes" id="UP000198816"/>
    </source>
</evidence>
<feature type="transmembrane region" description="Helical" evidence="1">
    <location>
        <begin position="299"/>
        <end position="320"/>
    </location>
</feature>
<keyword evidence="1" id="KW-0472">Membrane</keyword>
<feature type="transmembrane region" description="Helical" evidence="1">
    <location>
        <begin position="461"/>
        <end position="485"/>
    </location>
</feature>
<feature type="transmembrane region" description="Helical" evidence="1">
    <location>
        <begin position="101"/>
        <end position="132"/>
    </location>
</feature>
<feature type="transmembrane region" description="Helical" evidence="1">
    <location>
        <begin position="30"/>
        <end position="51"/>
    </location>
</feature>